<sequence length="206" mass="21965">MTGDVRFKGRFARVLDVAIADLHSASAVRTEGTPGGDHDLVVMHAVRRGTLTVGGQHEHTVSARQFLLGRFGRELPFESPPHTEVKIVFLPAAMLTPLLGDRIITGPADSAEARLLAAHADMVQATVADLGPAGVHAAHSTLIELAKAVVIRRFDDKEPLLAPALAQTARDLANRHLVDPELSLVVPPSGCHPRHGCRARVGRPSP</sequence>
<dbReference type="EMBL" id="JBITDC010000030">
    <property type="protein sequence ID" value="MFI5681530.1"/>
    <property type="molecule type" value="Genomic_DNA"/>
</dbReference>
<comment type="caution">
    <text evidence="1">The sequence shown here is derived from an EMBL/GenBank/DDBJ whole genome shotgun (WGS) entry which is preliminary data.</text>
</comment>
<protein>
    <recommendedName>
        <fullName evidence="3">AraC-type transcription regulator ligand-binding domain-containing protein</fullName>
    </recommendedName>
</protein>
<evidence type="ECO:0000313" key="2">
    <source>
        <dbReference type="Proteomes" id="UP001612415"/>
    </source>
</evidence>
<proteinExistence type="predicted"/>
<evidence type="ECO:0000313" key="1">
    <source>
        <dbReference type="EMBL" id="MFI5681530.1"/>
    </source>
</evidence>
<keyword evidence="2" id="KW-1185">Reference proteome</keyword>
<evidence type="ECO:0008006" key="3">
    <source>
        <dbReference type="Google" id="ProtNLM"/>
    </source>
</evidence>
<reference evidence="1 2" key="1">
    <citation type="submission" date="2024-10" db="EMBL/GenBank/DDBJ databases">
        <title>The Natural Products Discovery Center: Release of the First 8490 Sequenced Strains for Exploring Actinobacteria Biosynthetic Diversity.</title>
        <authorList>
            <person name="Kalkreuter E."/>
            <person name="Kautsar S.A."/>
            <person name="Yang D."/>
            <person name="Bader C.D."/>
            <person name="Teijaro C.N."/>
            <person name="Fluegel L."/>
            <person name="Davis C.M."/>
            <person name="Simpson J.R."/>
            <person name="Lauterbach L."/>
            <person name="Steele A.D."/>
            <person name="Gui C."/>
            <person name="Meng S."/>
            <person name="Li G."/>
            <person name="Viehrig K."/>
            <person name="Ye F."/>
            <person name="Su P."/>
            <person name="Kiefer A.F."/>
            <person name="Nichols A."/>
            <person name="Cepeda A.J."/>
            <person name="Yan W."/>
            <person name="Fan B."/>
            <person name="Jiang Y."/>
            <person name="Adhikari A."/>
            <person name="Zheng C.-J."/>
            <person name="Schuster L."/>
            <person name="Cowan T.M."/>
            <person name="Smanski M.J."/>
            <person name="Chevrette M.G."/>
            <person name="De Carvalho L.P.S."/>
            <person name="Shen B."/>
        </authorList>
    </citation>
    <scope>NUCLEOTIDE SEQUENCE [LARGE SCALE GENOMIC DNA]</scope>
    <source>
        <strain evidence="1 2">NPDC051599</strain>
    </source>
</reference>
<name>A0ABW7YGK0_STRCE</name>
<organism evidence="1 2">
    <name type="scientific">Streptomyces cellulosae</name>
    <dbReference type="NCBI Taxonomy" id="1968"/>
    <lineage>
        <taxon>Bacteria</taxon>
        <taxon>Bacillati</taxon>
        <taxon>Actinomycetota</taxon>
        <taxon>Actinomycetes</taxon>
        <taxon>Kitasatosporales</taxon>
        <taxon>Streptomycetaceae</taxon>
        <taxon>Streptomyces</taxon>
    </lineage>
</organism>
<gene>
    <name evidence="1" type="ORF">ACIA8P_44205</name>
</gene>
<dbReference type="RefSeq" id="WP_398662273.1">
    <property type="nucleotide sequence ID" value="NZ_JBITDC010000030.1"/>
</dbReference>
<accession>A0ABW7YGK0</accession>
<dbReference type="Proteomes" id="UP001612415">
    <property type="component" value="Unassembled WGS sequence"/>
</dbReference>